<dbReference type="InterPro" id="IPR051540">
    <property type="entry name" value="S-2-haloacid_dehalogenase"/>
</dbReference>
<organism evidence="4 5">
    <name type="scientific">Actimicrobium antarcticum</name>
    <dbReference type="NCBI Taxonomy" id="1051899"/>
    <lineage>
        <taxon>Bacteria</taxon>
        <taxon>Pseudomonadati</taxon>
        <taxon>Pseudomonadota</taxon>
        <taxon>Betaproteobacteria</taxon>
        <taxon>Burkholderiales</taxon>
        <taxon>Oxalobacteraceae</taxon>
        <taxon>Actimicrobium</taxon>
    </lineage>
</organism>
<evidence type="ECO:0000256" key="3">
    <source>
        <dbReference type="RuleBase" id="RU368077"/>
    </source>
</evidence>
<evidence type="ECO:0000313" key="5">
    <source>
        <dbReference type="Proteomes" id="UP001501353"/>
    </source>
</evidence>
<name>A0ABP7SSD0_9BURK</name>
<evidence type="ECO:0000313" key="4">
    <source>
        <dbReference type="EMBL" id="GAA4015890.1"/>
    </source>
</evidence>
<keyword evidence="2 3" id="KW-0378">Hydrolase</keyword>
<comment type="caution">
    <text evidence="4">The sequence shown here is derived from an EMBL/GenBank/DDBJ whole genome shotgun (WGS) entry which is preliminary data.</text>
</comment>
<evidence type="ECO:0000256" key="1">
    <source>
        <dbReference type="ARBA" id="ARBA00008106"/>
    </source>
</evidence>
<comment type="catalytic activity">
    <reaction evidence="3">
        <text>an (S)-2-haloacid + H2O = a (2R)-2-hydroxycarboxylate + a halide anion + H(+)</text>
        <dbReference type="Rhea" id="RHEA:11192"/>
        <dbReference type="ChEBI" id="CHEBI:15377"/>
        <dbReference type="ChEBI" id="CHEBI:15378"/>
        <dbReference type="ChEBI" id="CHEBI:16042"/>
        <dbReference type="ChEBI" id="CHEBI:58314"/>
        <dbReference type="ChEBI" id="CHEBI:137405"/>
        <dbReference type="EC" id="3.8.1.2"/>
    </reaction>
</comment>
<dbReference type="NCBIfam" id="TIGR01493">
    <property type="entry name" value="HAD-SF-IA-v2"/>
    <property type="match status" value="1"/>
</dbReference>
<dbReference type="Proteomes" id="UP001501353">
    <property type="component" value="Unassembled WGS sequence"/>
</dbReference>
<dbReference type="SFLD" id="SFLDG01135">
    <property type="entry name" value="C1.5.6:_HAD__Beta-PGM__Phospha"/>
    <property type="match status" value="1"/>
</dbReference>
<dbReference type="CDD" id="cd02588">
    <property type="entry name" value="HAD_L2-DEX"/>
    <property type="match status" value="1"/>
</dbReference>
<dbReference type="InterPro" id="IPR006328">
    <property type="entry name" value="2-HAD"/>
</dbReference>
<dbReference type="NCBIfam" id="TIGR01428">
    <property type="entry name" value="HAD_type_II"/>
    <property type="match status" value="1"/>
</dbReference>
<protein>
    <recommendedName>
        <fullName evidence="3">(S)-2-haloacid dehalogenase</fullName>
        <ecNumber evidence="3">3.8.1.2</ecNumber>
    </recommendedName>
    <alternativeName>
        <fullName evidence="3">2-haloalkanoic acid dehalogenase</fullName>
    </alternativeName>
    <alternativeName>
        <fullName evidence="3">Halocarboxylic acid halidohydrolase</fullName>
    </alternativeName>
    <alternativeName>
        <fullName evidence="3">L-2-haloacid dehalogenase</fullName>
    </alternativeName>
</protein>
<dbReference type="PRINTS" id="PR00413">
    <property type="entry name" value="HADHALOGNASE"/>
</dbReference>
<dbReference type="InterPro" id="IPR023198">
    <property type="entry name" value="PGP-like_dom2"/>
</dbReference>
<dbReference type="InterPro" id="IPR006439">
    <property type="entry name" value="HAD-SF_hydro_IA"/>
</dbReference>
<dbReference type="Gene3D" id="3.40.50.1000">
    <property type="entry name" value="HAD superfamily/HAD-like"/>
    <property type="match status" value="1"/>
</dbReference>
<gene>
    <name evidence="4" type="ORF">GCM10022212_08590</name>
</gene>
<comment type="function">
    <text evidence="3">Catalyzes the hydrolytic dehalogenation of small (S)-2-haloalkanoic acids to yield the corresponding (R)-2-hydroxyalkanoic acids.</text>
</comment>
<dbReference type="SFLD" id="SFLDG01129">
    <property type="entry name" value="C1.5:_HAD__Beta-PGM__Phosphata"/>
    <property type="match status" value="1"/>
</dbReference>
<reference evidence="5" key="1">
    <citation type="journal article" date="2019" name="Int. J. Syst. Evol. Microbiol.">
        <title>The Global Catalogue of Microorganisms (GCM) 10K type strain sequencing project: providing services to taxonomists for standard genome sequencing and annotation.</title>
        <authorList>
            <consortium name="The Broad Institute Genomics Platform"/>
            <consortium name="The Broad Institute Genome Sequencing Center for Infectious Disease"/>
            <person name="Wu L."/>
            <person name="Ma J."/>
        </authorList>
    </citation>
    <scope>NUCLEOTIDE SEQUENCE [LARGE SCALE GENOMIC DNA]</scope>
    <source>
        <strain evidence="5">JCM 16673</strain>
    </source>
</reference>
<dbReference type="EC" id="3.8.1.2" evidence="3"/>
<dbReference type="SFLD" id="SFLDF00045">
    <property type="entry name" value="2-haloacid_dehalogenase"/>
    <property type="match status" value="1"/>
</dbReference>
<keyword evidence="5" id="KW-1185">Reference proteome</keyword>
<dbReference type="InterPro" id="IPR023214">
    <property type="entry name" value="HAD_sf"/>
</dbReference>
<dbReference type="PANTHER" id="PTHR43316">
    <property type="entry name" value="HYDROLASE, HALOACID DELAHOGENASE-RELATED"/>
    <property type="match status" value="1"/>
</dbReference>
<proteinExistence type="inferred from homology"/>
<comment type="similarity">
    <text evidence="1 3">Belongs to the HAD-like hydrolase superfamily. S-2-haloalkanoic acid dehalogenase family.</text>
</comment>
<dbReference type="Gene3D" id="1.10.150.240">
    <property type="entry name" value="Putative phosphatase, domain 2"/>
    <property type="match status" value="1"/>
</dbReference>
<evidence type="ECO:0000256" key="2">
    <source>
        <dbReference type="ARBA" id="ARBA00022801"/>
    </source>
</evidence>
<accession>A0ABP7SSD0</accession>
<sequence>MLILQATHTNKIPPMTLQAIVFDAYGTLFDVYSIGAAAEQLFPGKGDALAALWRDKQIEYTRLRTMCSMYKPFWEVTQDALVFSCKKLGLELNLDAQHALMAQYAILQPFPENLEVAQQLQQQGFKLAILSNANTEMLEVAVKAAGMQSLFTHLLSADSVRKFKTAPETYQLGTDLFGIPAKNILFVSSNCWDVCGASWFGYTTFWVNRAGAPLEELGVTPHGQGSSLKDVLAFALQHREPA</sequence>
<dbReference type="Pfam" id="PF00702">
    <property type="entry name" value="Hydrolase"/>
    <property type="match status" value="1"/>
</dbReference>
<dbReference type="SFLD" id="SFLDS00003">
    <property type="entry name" value="Haloacid_Dehalogenase"/>
    <property type="match status" value="1"/>
</dbReference>
<dbReference type="PANTHER" id="PTHR43316:SF3">
    <property type="entry name" value="HALOACID DEHALOGENASE, TYPE II (AFU_ORTHOLOGUE AFUA_2G07750)-RELATED"/>
    <property type="match status" value="1"/>
</dbReference>
<dbReference type="InterPro" id="IPR036412">
    <property type="entry name" value="HAD-like_sf"/>
</dbReference>
<dbReference type="EMBL" id="BAAAZE010000005">
    <property type="protein sequence ID" value="GAA4015890.1"/>
    <property type="molecule type" value="Genomic_DNA"/>
</dbReference>
<dbReference type="SUPFAM" id="SSF56784">
    <property type="entry name" value="HAD-like"/>
    <property type="match status" value="1"/>
</dbReference>